<proteinExistence type="predicted"/>
<comment type="caution">
    <text evidence="1">The sequence shown here is derived from an EMBL/GenBank/DDBJ whole genome shotgun (WGS) entry which is preliminary data.</text>
</comment>
<dbReference type="Proteomes" id="UP001302329">
    <property type="component" value="Unassembled WGS sequence"/>
</dbReference>
<evidence type="ECO:0000313" key="2">
    <source>
        <dbReference type="Proteomes" id="UP001302329"/>
    </source>
</evidence>
<evidence type="ECO:0000313" key="1">
    <source>
        <dbReference type="EMBL" id="MEA5441298.1"/>
    </source>
</evidence>
<organism evidence="1 2">
    <name type="scientific">Cyanobium gracile UHCC 0281</name>
    <dbReference type="NCBI Taxonomy" id="3110309"/>
    <lineage>
        <taxon>Bacteria</taxon>
        <taxon>Bacillati</taxon>
        <taxon>Cyanobacteriota</taxon>
        <taxon>Cyanophyceae</taxon>
        <taxon>Synechococcales</taxon>
        <taxon>Prochlorococcaceae</taxon>
        <taxon>Cyanobium</taxon>
    </lineage>
</organism>
<dbReference type="InterPro" id="IPR054651">
    <property type="entry name" value="Npun_F0494-like"/>
</dbReference>
<protein>
    <submittedName>
        <fullName evidence="1">Uncharacterized protein</fullName>
    </submittedName>
</protein>
<gene>
    <name evidence="1" type="ORF">VB739_01870</name>
</gene>
<keyword evidence="2" id="KW-1185">Reference proteome</keyword>
<reference evidence="1 2" key="1">
    <citation type="submission" date="2023-12" db="EMBL/GenBank/DDBJ databases">
        <title>Baltic Sea Cyanobacteria.</title>
        <authorList>
            <person name="Delbaje E."/>
            <person name="Fewer D.P."/>
            <person name="Shishido T.K."/>
        </authorList>
    </citation>
    <scope>NUCLEOTIDE SEQUENCE [LARGE SCALE GENOMIC DNA]</scope>
    <source>
        <strain evidence="1 2">UHCC 0281</strain>
    </source>
</reference>
<dbReference type="RefSeq" id="WP_323355441.1">
    <property type="nucleotide sequence ID" value="NZ_JAYGHY010000003.1"/>
</dbReference>
<dbReference type="NCBIfam" id="NF045586">
    <property type="entry name" value="Npun_F0494_fam"/>
    <property type="match status" value="1"/>
</dbReference>
<dbReference type="EMBL" id="JAYGHY010000003">
    <property type="protein sequence ID" value="MEA5441298.1"/>
    <property type="molecule type" value="Genomic_DNA"/>
</dbReference>
<sequence length="124" mass="14210">MPQADTESLSLARAALSLRCLPFRRGFYEAVESQALSSEELAQKTDPASPLTFGPLSSDRAEDHFLWLIRLGVLRREVDGQGLTERVRLTPLGRQVLRRWPSEIPRAGRRQRIVEALRRHRPRL</sequence>
<name>A0ABU5SS56_9CYAN</name>
<accession>A0ABU5SS56</accession>